<sequence length="254" mass="27134">MTEFKSKVALVTGGTSGIGRATALAFAKEGSKVIIAGRSANKGEETLKLINEINGEAIFVPCDVSNATEVKSLIQTIVKKYGRLDYACNNAGVEDHFKFPIASYPEDMWDYVIKNNLTSNFLCMKYEIQQMLEQGGGIIVNMSSDLSQVGMPNGCGYVTSKTAQLGLTRTVALEYATQGIRVNAVCPGAVATPMMDTIGITEGTEAYENLISSIPAKRLGKPEEIAGVVLWLCSDAASYVNGHALVVDGAYIVQ</sequence>
<dbReference type="NCBIfam" id="NF005559">
    <property type="entry name" value="PRK07231.1"/>
    <property type="match status" value="1"/>
</dbReference>
<evidence type="ECO:0008006" key="5">
    <source>
        <dbReference type="Google" id="ProtNLM"/>
    </source>
</evidence>
<dbReference type="SUPFAM" id="SSF51735">
    <property type="entry name" value="NAD(P)-binding Rossmann-fold domains"/>
    <property type="match status" value="1"/>
</dbReference>
<dbReference type="Pfam" id="PF13561">
    <property type="entry name" value="adh_short_C2"/>
    <property type="match status" value="1"/>
</dbReference>
<keyword evidence="4" id="KW-1185">Reference proteome</keyword>
<gene>
    <name evidence="3" type="ORF">BC008_22290</name>
</gene>
<evidence type="ECO:0000313" key="4">
    <source>
        <dbReference type="Proteomes" id="UP000053372"/>
    </source>
</evidence>
<evidence type="ECO:0000313" key="3">
    <source>
        <dbReference type="EMBL" id="KST65737.1"/>
    </source>
</evidence>
<dbReference type="OrthoDB" id="9803333at2"/>
<dbReference type="AlphaFoldDB" id="A0A0V7ZMH5"/>
<evidence type="ECO:0000256" key="1">
    <source>
        <dbReference type="ARBA" id="ARBA00006484"/>
    </source>
</evidence>
<reference evidence="3 4" key="1">
    <citation type="journal article" date="2015" name="Genome Announc.">
        <title>Draft Genome of the Euendolithic (true boring) Cyanobacterium Mastigocoleus testarum strain BC008.</title>
        <authorList>
            <person name="Guida B.S."/>
            <person name="Garcia-Pichel F."/>
        </authorList>
    </citation>
    <scope>NUCLEOTIDE SEQUENCE [LARGE SCALE GENOMIC DNA]</scope>
    <source>
        <strain evidence="3 4">BC008</strain>
    </source>
</reference>
<dbReference type="RefSeq" id="WP_027843520.1">
    <property type="nucleotide sequence ID" value="NZ_LMTZ01000105.1"/>
</dbReference>
<protein>
    <recommendedName>
        <fullName evidence="5">Short-chain dehydrogenase</fullName>
    </recommendedName>
</protein>
<proteinExistence type="inferred from homology"/>
<dbReference type="InterPro" id="IPR036291">
    <property type="entry name" value="NAD(P)-bd_dom_sf"/>
</dbReference>
<comment type="caution">
    <text evidence="3">The sequence shown here is derived from an EMBL/GenBank/DDBJ whole genome shotgun (WGS) entry which is preliminary data.</text>
</comment>
<accession>A0A0V7ZMH5</accession>
<dbReference type="Gene3D" id="3.40.50.720">
    <property type="entry name" value="NAD(P)-binding Rossmann-like Domain"/>
    <property type="match status" value="1"/>
</dbReference>
<comment type="similarity">
    <text evidence="1">Belongs to the short-chain dehydrogenases/reductases (SDR) family.</text>
</comment>
<dbReference type="GO" id="GO:0016616">
    <property type="term" value="F:oxidoreductase activity, acting on the CH-OH group of donors, NAD or NADP as acceptor"/>
    <property type="evidence" value="ECO:0007669"/>
    <property type="project" value="TreeGrafter"/>
</dbReference>
<dbReference type="PRINTS" id="PR00081">
    <property type="entry name" value="GDHRDH"/>
</dbReference>
<keyword evidence="2" id="KW-0560">Oxidoreductase</keyword>
<dbReference type="PANTHER" id="PTHR42760">
    <property type="entry name" value="SHORT-CHAIN DEHYDROGENASES/REDUCTASES FAMILY MEMBER"/>
    <property type="match status" value="1"/>
</dbReference>
<dbReference type="InterPro" id="IPR002347">
    <property type="entry name" value="SDR_fam"/>
</dbReference>
<dbReference type="PRINTS" id="PR00080">
    <property type="entry name" value="SDRFAMILY"/>
</dbReference>
<dbReference type="Proteomes" id="UP000053372">
    <property type="component" value="Unassembled WGS sequence"/>
</dbReference>
<dbReference type="FunFam" id="3.40.50.720:FF:000084">
    <property type="entry name" value="Short-chain dehydrogenase reductase"/>
    <property type="match status" value="1"/>
</dbReference>
<dbReference type="PANTHER" id="PTHR42760:SF124">
    <property type="entry name" value="SHORT-CHAIN DEHYDROGENASE_REDUCTASE"/>
    <property type="match status" value="1"/>
</dbReference>
<name>A0A0V7ZMH5_9CYAN</name>
<organism evidence="3 4">
    <name type="scientific">Mastigocoleus testarum BC008</name>
    <dbReference type="NCBI Taxonomy" id="371196"/>
    <lineage>
        <taxon>Bacteria</taxon>
        <taxon>Bacillati</taxon>
        <taxon>Cyanobacteriota</taxon>
        <taxon>Cyanophyceae</taxon>
        <taxon>Nostocales</taxon>
        <taxon>Hapalosiphonaceae</taxon>
        <taxon>Mastigocoleus</taxon>
    </lineage>
</organism>
<dbReference type="CDD" id="cd05233">
    <property type="entry name" value="SDR_c"/>
    <property type="match status" value="1"/>
</dbReference>
<dbReference type="EMBL" id="LMTZ01000105">
    <property type="protein sequence ID" value="KST65737.1"/>
    <property type="molecule type" value="Genomic_DNA"/>
</dbReference>
<evidence type="ECO:0000256" key="2">
    <source>
        <dbReference type="ARBA" id="ARBA00023002"/>
    </source>
</evidence>